<organism evidence="2 3">
    <name type="scientific">Saliniradius amylolyticus</name>
    <dbReference type="NCBI Taxonomy" id="2183582"/>
    <lineage>
        <taxon>Bacteria</taxon>
        <taxon>Pseudomonadati</taxon>
        <taxon>Pseudomonadota</taxon>
        <taxon>Gammaproteobacteria</taxon>
        <taxon>Alteromonadales</taxon>
        <taxon>Alteromonadaceae</taxon>
        <taxon>Saliniradius</taxon>
    </lineage>
</organism>
<dbReference type="KEGG" id="salh:HMF8227_00805"/>
<dbReference type="OrthoDB" id="5600183at2"/>
<feature type="transmembrane region" description="Helical" evidence="1">
    <location>
        <begin position="6"/>
        <end position="25"/>
    </location>
</feature>
<keyword evidence="1" id="KW-1133">Transmembrane helix</keyword>
<keyword evidence="3" id="KW-1185">Reference proteome</keyword>
<evidence type="ECO:0000256" key="1">
    <source>
        <dbReference type="SAM" id="Phobius"/>
    </source>
</evidence>
<evidence type="ECO:0000313" key="2">
    <source>
        <dbReference type="EMBL" id="AWL11301.1"/>
    </source>
</evidence>
<name>A0A2S2E0Y4_9ALTE</name>
<dbReference type="RefSeq" id="WP_109338962.1">
    <property type="nucleotide sequence ID" value="NZ_CP029347.1"/>
</dbReference>
<gene>
    <name evidence="2" type="ORF">HMF8227_00805</name>
</gene>
<keyword evidence="1" id="KW-0472">Membrane</keyword>
<dbReference type="EMBL" id="CP029347">
    <property type="protein sequence ID" value="AWL11301.1"/>
    <property type="molecule type" value="Genomic_DNA"/>
</dbReference>
<evidence type="ECO:0008006" key="4">
    <source>
        <dbReference type="Google" id="ProtNLM"/>
    </source>
</evidence>
<keyword evidence="1" id="KW-0812">Transmembrane</keyword>
<sequence>MELQWFIGTVGAVLVLLLLLLAWQIRRSGRLHEQLRSISEKQHQQAKRLTEVDAQLHELRTGSIGVGDRVKQLTVQLEELKQQQRELAEMEPESKLYSKAVKLFQNGAGIEEVMQECELPRAEAELLFNLHGKAS</sequence>
<evidence type="ECO:0000313" key="3">
    <source>
        <dbReference type="Proteomes" id="UP000245728"/>
    </source>
</evidence>
<protein>
    <recommendedName>
        <fullName evidence="4">DUF2802 domain-containing protein</fullName>
    </recommendedName>
</protein>
<dbReference type="InterPro" id="IPR021244">
    <property type="entry name" value="DUF2802"/>
</dbReference>
<accession>A0A2S2E0Y4</accession>
<dbReference type="AlphaFoldDB" id="A0A2S2E0Y4"/>
<proteinExistence type="predicted"/>
<reference evidence="2 3" key="1">
    <citation type="submission" date="2018-05" db="EMBL/GenBank/DDBJ databases">
        <title>Salinimonas sp. HMF8227 Genome sequencing and assembly.</title>
        <authorList>
            <person name="Kang H."/>
            <person name="Kang J."/>
            <person name="Cha I."/>
            <person name="Kim H."/>
            <person name="Joh K."/>
        </authorList>
    </citation>
    <scope>NUCLEOTIDE SEQUENCE [LARGE SCALE GENOMIC DNA]</scope>
    <source>
        <strain evidence="2 3">HMF8227</strain>
    </source>
</reference>
<dbReference type="Pfam" id="PF10975">
    <property type="entry name" value="DUF2802"/>
    <property type="match status" value="1"/>
</dbReference>
<dbReference type="Proteomes" id="UP000245728">
    <property type="component" value="Chromosome"/>
</dbReference>